<accession>A0ABP5Q189</accession>
<evidence type="ECO:0000259" key="2">
    <source>
        <dbReference type="Pfam" id="PF24828"/>
    </source>
</evidence>
<comment type="caution">
    <text evidence="3">The sequence shown here is derived from an EMBL/GenBank/DDBJ whole genome shotgun (WGS) entry which is preliminary data.</text>
</comment>
<dbReference type="EMBL" id="BAAAQX010000076">
    <property type="protein sequence ID" value="GAA2219429.1"/>
    <property type="molecule type" value="Genomic_DNA"/>
</dbReference>
<feature type="domain" description="DUF7713" evidence="2">
    <location>
        <begin position="117"/>
        <end position="177"/>
    </location>
</feature>
<dbReference type="Pfam" id="PF24828">
    <property type="entry name" value="DUF7713"/>
    <property type="match status" value="1"/>
</dbReference>
<organism evidence="3 4">
    <name type="scientific">Nonomuraea monospora</name>
    <dbReference type="NCBI Taxonomy" id="568818"/>
    <lineage>
        <taxon>Bacteria</taxon>
        <taxon>Bacillati</taxon>
        <taxon>Actinomycetota</taxon>
        <taxon>Actinomycetes</taxon>
        <taxon>Streptosporangiales</taxon>
        <taxon>Streptosporangiaceae</taxon>
        <taxon>Nonomuraea</taxon>
    </lineage>
</organism>
<gene>
    <name evidence="3" type="ORF">GCM10009850_120700</name>
</gene>
<protein>
    <submittedName>
        <fullName evidence="3">Uncharacterized protein</fullName>
    </submittedName>
</protein>
<feature type="domain" description="DUF7686" evidence="1">
    <location>
        <begin position="46"/>
        <end position="113"/>
    </location>
</feature>
<dbReference type="InterPro" id="IPR056130">
    <property type="entry name" value="DUF7713"/>
</dbReference>
<dbReference type="RefSeq" id="WP_344496346.1">
    <property type="nucleotide sequence ID" value="NZ_BAAAQX010000076.1"/>
</dbReference>
<proteinExistence type="predicted"/>
<evidence type="ECO:0000313" key="4">
    <source>
        <dbReference type="Proteomes" id="UP001499843"/>
    </source>
</evidence>
<evidence type="ECO:0000259" key="1">
    <source>
        <dbReference type="Pfam" id="PF24735"/>
    </source>
</evidence>
<keyword evidence="4" id="KW-1185">Reference proteome</keyword>
<dbReference type="InterPro" id="IPR056103">
    <property type="entry name" value="DUF7686"/>
</dbReference>
<evidence type="ECO:0000313" key="3">
    <source>
        <dbReference type="EMBL" id="GAA2219429.1"/>
    </source>
</evidence>
<reference evidence="4" key="1">
    <citation type="journal article" date="2019" name="Int. J. Syst. Evol. Microbiol.">
        <title>The Global Catalogue of Microorganisms (GCM) 10K type strain sequencing project: providing services to taxonomists for standard genome sequencing and annotation.</title>
        <authorList>
            <consortium name="The Broad Institute Genomics Platform"/>
            <consortium name="The Broad Institute Genome Sequencing Center for Infectious Disease"/>
            <person name="Wu L."/>
            <person name="Ma J."/>
        </authorList>
    </citation>
    <scope>NUCLEOTIDE SEQUENCE [LARGE SCALE GENOMIC DNA]</scope>
    <source>
        <strain evidence="4">JCM 16114</strain>
    </source>
</reference>
<dbReference type="Pfam" id="PF24735">
    <property type="entry name" value="DUF7686"/>
    <property type="match status" value="1"/>
</dbReference>
<dbReference type="Proteomes" id="UP001499843">
    <property type="component" value="Unassembled WGS sequence"/>
</dbReference>
<name>A0ABP5Q189_9ACTN</name>
<sequence>MAAESAECSWCGRPARISLNTVGMLCDACWNSWMCDRTGRDPLPPPPPPERFVDPDGRPHVLAYRLTHGATGIDAELTEVDVEDGYIFRALADPHADPQRALDHVRESARREIGRQYLRRSPFTSEMTIADREVRGRIIWRSRDEMGVVVDGRQMTWNELGQAIQNEGWNFTITADEPVGLVNDYDPALMSESD</sequence>